<evidence type="ECO:0000313" key="2">
    <source>
        <dbReference type="Proteomes" id="UP000037035"/>
    </source>
</evidence>
<gene>
    <name evidence="1" type="ORF">VP01_1187g3</name>
</gene>
<sequence length="344" mass="38387">MTPPPAIYILRPEHPLIRTPEPSSSPRTGLNNHTLLNLVPHCLLALPVSLVVIQSTQHTKGDLITNSSLRKVQRSVNALMLLKVVNLSVKTTILAKGEYKLKDRGKGERGSKHRGIDEMKMMRDYCWFTSMNWVEPTRSKCQAQAKRGYCLILLMKVSSKCVIAFDSKNAKLSLVECCMLMWMMFICMFSLSSSFYHILSLLFLVHCCLSLQTLHSFIVSYTLLLLLPGSCCASLDDSMLSFSCFMPIGRQFKILLVSITPSQPPFGPSLSFMLFLLKLPCFPSTIAPHKPTRNHSITDLAYLVYTSIESGFTPSLEALNMNRGIIVTVLTAVSSLGLHPLLDL</sequence>
<comment type="caution">
    <text evidence="1">The sequence shown here is derived from an EMBL/GenBank/DDBJ whole genome shotgun (WGS) entry which is preliminary data.</text>
</comment>
<proteinExistence type="predicted"/>
<dbReference type="Proteomes" id="UP000037035">
    <property type="component" value="Unassembled WGS sequence"/>
</dbReference>
<protein>
    <submittedName>
        <fullName evidence="1">Uncharacterized protein</fullName>
    </submittedName>
</protein>
<evidence type="ECO:0000313" key="1">
    <source>
        <dbReference type="EMBL" id="KNZ63106.1"/>
    </source>
</evidence>
<dbReference type="VEuPathDB" id="FungiDB:VP01_1187g3"/>
<accession>A0A0L6VQY9</accession>
<name>A0A0L6VQY9_9BASI</name>
<reference evidence="1 2" key="1">
    <citation type="submission" date="2015-08" db="EMBL/GenBank/DDBJ databases">
        <title>Next Generation Sequencing and Analysis of the Genome of Puccinia sorghi L Schw, the Causal Agent of Maize Common Rust.</title>
        <authorList>
            <person name="Rochi L."/>
            <person name="Burguener G."/>
            <person name="Darino M."/>
            <person name="Turjanski A."/>
            <person name="Kreff E."/>
            <person name="Dieguez M.J."/>
            <person name="Sacco F."/>
        </authorList>
    </citation>
    <scope>NUCLEOTIDE SEQUENCE [LARGE SCALE GENOMIC DNA]</scope>
    <source>
        <strain evidence="1 2">RO10H11247</strain>
    </source>
</reference>
<dbReference type="AlphaFoldDB" id="A0A0L6VQY9"/>
<organism evidence="1 2">
    <name type="scientific">Puccinia sorghi</name>
    <dbReference type="NCBI Taxonomy" id="27349"/>
    <lineage>
        <taxon>Eukaryota</taxon>
        <taxon>Fungi</taxon>
        <taxon>Dikarya</taxon>
        <taxon>Basidiomycota</taxon>
        <taxon>Pucciniomycotina</taxon>
        <taxon>Pucciniomycetes</taxon>
        <taxon>Pucciniales</taxon>
        <taxon>Pucciniaceae</taxon>
        <taxon>Puccinia</taxon>
    </lineage>
</organism>
<keyword evidence="2" id="KW-1185">Reference proteome</keyword>
<dbReference type="EMBL" id="LAVV01002087">
    <property type="protein sequence ID" value="KNZ63106.1"/>
    <property type="molecule type" value="Genomic_DNA"/>
</dbReference>